<dbReference type="KEGG" id="vg:54984382"/>
<name>A0A2D0W942_9CAUD</name>
<protein>
    <submittedName>
        <fullName evidence="1">Uncharacterized protein</fullName>
    </submittedName>
</protein>
<reference evidence="1 2" key="1">
    <citation type="submission" date="2016-10" db="EMBL/GenBank/DDBJ databases">
        <title>Properties of three new Bordetella phage species from family Siphoviridae.</title>
        <authorList>
            <person name="Knezevic P."/>
            <person name="Petrovic Fabijan A."/>
            <person name="Doffkay Z."/>
            <person name="Rakhely G."/>
        </authorList>
    </citation>
    <scope>NUCLEOTIDE SEQUENCE [LARGE SCALE GENOMIC DNA]</scope>
</reference>
<dbReference type="EMBL" id="KY000218">
    <property type="protein sequence ID" value="APL99174.1"/>
    <property type="molecule type" value="Genomic_DNA"/>
</dbReference>
<dbReference type="Proteomes" id="UP000240508">
    <property type="component" value="Segment"/>
</dbReference>
<accession>A0A2D0W942</accession>
<evidence type="ECO:0000313" key="1">
    <source>
        <dbReference type="EMBL" id="APL99174.1"/>
    </source>
</evidence>
<keyword evidence="2" id="KW-1185">Reference proteome</keyword>
<evidence type="ECO:0000313" key="2">
    <source>
        <dbReference type="Proteomes" id="UP000240508"/>
    </source>
</evidence>
<sequence length="38" mass="4237">MKRALIYLVLPLLVGGFVAYVVWEILQQIRGLLAGLPL</sequence>
<dbReference type="GeneID" id="54984382"/>
<organism evidence="1 2">
    <name type="scientific">Bordetella phage MW2</name>
    <dbReference type="NCBI Taxonomy" id="1916126"/>
    <lineage>
        <taxon>Viruses</taxon>
        <taxon>Duplodnaviria</taxon>
        <taxon>Heunggongvirae</taxon>
        <taxon>Uroviricota</taxon>
        <taxon>Caudoviricetes</taxon>
        <taxon>Mesyanzhinovviridae</taxon>
        <taxon>Rabinowitzvirinae</taxon>
        <taxon>Vojvodinavirus</taxon>
        <taxon>Vojvodinavirus MW2</taxon>
        <taxon>Bordetella virus MW2</taxon>
    </lineage>
</organism>
<dbReference type="RefSeq" id="YP_009794130.1">
    <property type="nucleotide sequence ID" value="NC_047879.1"/>
</dbReference>
<proteinExistence type="predicted"/>